<dbReference type="Proteomes" id="UP000664859">
    <property type="component" value="Unassembled WGS sequence"/>
</dbReference>
<reference evidence="1" key="1">
    <citation type="submission" date="2021-02" db="EMBL/GenBank/DDBJ databases">
        <title>First Annotated Genome of the Yellow-green Alga Tribonema minus.</title>
        <authorList>
            <person name="Mahan K.M."/>
        </authorList>
    </citation>
    <scope>NUCLEOTIDE SEQUENCE</scope>
    <source>
        <strain evidence="1">UTEX B ZZ1240</strain>
    </source>
</reference>
<name>A0A835Z3D7_9STRA</name>
<evidence type="ECO:0000313" key="1">
    <source>
        <dbReference type="EMBL" id="KAG5184295.1"/>
    </source>
</evidence>
<dbReference type="EMBL" id="JAFCMP010000170">
    <property type="protein sequence ID" value="KAG5184295.1"/>
    <property type="molecule type" value="Genomic_DNA"/>
</dbReference>
<comment type="caution">
    <text evidence="1">The sequence shown here is derived from an EMBL/GenBank/DDBJ whole genome shotgun (WGS) entry which is preliminary data.</text>
</comment>
<sequence length="270" mass="29647">MRPINKKKCHSAACTQNLHVYHLTPETDKILHNVVAYCQPPAPDLRPAVPDHLPHGTAARWHRTYGLRLQVLRTEHHRRDEPVERRRAAAHVPRHGERAVPGRRLLRNDISYKEYSWHLCKDTEGGANVERSGACCANTKTLAVDYQIAKALTAKVDLANTPYPASASFSVTETITGTKTVGGKDSALGPVTFAMQYSIDCPQLAWDHTKKENGGIWDIRECYSNDKGVAITGKITLSGAINKSILIALPGAGQDSGMVLKHGEFSNATL</sequence>
<accession>A0A835Z3D7</accession>
<keyword evidence="2" id="KW-1185">Reference proteome</keyword>
<evidence type="ECO:0000313" key="2">
    <source>
        <dbReference type="Proteomes" id="UP000664859"/>
    </source>
</evidence>
<protein>
    <submittedName>
        <fullName evidence="1">Uncharacterized protein</fullName>
    </submittedName>
</protein>
<dbReference type="AlphaFoldDB" id="A0A835Z3D7"/>
<proteinExistence type="predicted"/>
<gene>
    <name evidence="1" type="ORF">JKP88DRAFT_255491</name>
</gene>
<organism evidence="1 2">
    <name type="scientific">Tribonema minus</name>
    <dbReference type="NCBI Taxonomy" id="303371"/>
    <lineage>
        <taxon>Eukaryota</taxon>
        <taxon>Sar</taxon>
        <taxon>Stramenopiles</taxon>
        <taxon>Ochrophyta</taxon>
        <taxon>PX clade</taxon>
        <taxon>Xanthophyceae</taxon>
        <taxon>Tribonematales</taxon>
        <taxon>Tribonemataceae</taxon>
        <taxon>Tribonema</taxon>
    </lineage>
</organism>